<accession>A0AAV4MQE2</accession>
<dbReference type="AlphaFoldDB" id="A0AAV4MQE2"/>
<evidence type="ECO:0000313" key="1">
    <source>
        <dbReference type="EMBL" id="GIX74060.1"/>
    </source>
</evidence>
<dbReference type="EMBL" id="BPLR01002468">
    <property type="protein sequence ID" value="GIX74060.1"/>
    <property type="molecule type" value="Genomic_DNA"/>
</dbReference>
<sequence>MSIGFVLSPLHGVHEPAAYWASRDIRVSSSIRQCLPLLPFRRISPNLSISGSDCHCGKVKGQRERLNALSPVIAGVT</sequence>
<reference evidence="1 2" key="1">
    <citation type="submission" date="2021-06" db="EMBL/GenBank/DDBJ databases">
        <title>Caerostris extrusa draft genome.</title>
        <authorList>
            <person name="Kono N."/>
            <person name="Arakawa K."/>
        </authorList>
    </citation>
    <scope>NUCLEOTIDE SEQUENCE [LARGE SCALE GENOMIC DNA]</scope>
</reference>
<keyword evidence="2" id="KW-1185">Reference proteome</keyword>
<organism evidence="1 2">
    <name type="scientific">Caerostris extrusa</name>
    <name type="common">Bark spider</name>
    <name type="synonym">Caerostris bankana</name>
    <dbReference type="NCBI Taxonomy" id="172846"/>
    <lineage>
        <taxon>Eukaryota</taxon>
        <taxon>Metazoa</taxon>
        <taxon>Ecdysozoa</taxon>
        <taxon>Arthropoda</taxon>
        <taxon>Chelicerata</taxon>
        <taxon>Arachnida</taxon>
        <taxon>Araneae</taxon>
        <taxon>Araneomorphae</taxon>
        <taxon>Entelegynae</taxon>
        <taxon>Araneoidea</taxon>
        <taxon>Araneidae</taxon>
        <taxon>Caerostris</taxon>
    </lineage>
</organism>
<evidence type="ECO:0000313" key="2">
    <source>
        <dbReference type="Proteomes" id="UP001054945"/>
    </source>
</evidence>
<name>A0AAV4MQE2_CAEEX</name>
<gene>
    <name evidence="1" type="ORF">CEXT_789021</name>
</gene>
<comment type="caution">
    <text evidence="1">The sequence shown here is derived from an EMBL/GenBank/DDBJ whole genome shotgun (WGS) entry which is preliminary data.</text>
</comment>
<dbReference type="Proteomes" id="UP001054945">
    <property type="component" value="Unassembled WGS sequence"/>
</dbReference>
<proteinExistence type="predicted"/>
<protein>
    <submittedName>
        <fullName evidence="1">Uncharacterized protein</fullName>
    </submittedName>
</protein>